<dbReference type="InterPro" id="IPR005299">
    <property type="entry name" value="MeTrfase_7"/>
</dbReference>
<keyword evidence="4" id="KW-0479">Metal-binding</keyword>
<evidence type="ECO:0000313" key="7">
    <source>
        <dbReference type="EMBL" id="KAJ0218259.1"/>
    </source>
</evidence>
<dbReference type="InterPro" id="IPR029063">
    <property type="entry name" value="SAM-dependent_MTases_sf"/>
</dbReference>
<keyword evidence="5" id="KW-0460">Magnesium</keyword>
<evidence type="ECO:0000256" key="5">
    <source>
        <dbReference type="ARBA" id="ARBA00022842"/>
    </source>
</evidence>
<dbReference type="GO" id="GO:0032259">
    <property type="term" value="P:methylation"/>
    <property type="evidence" value="ECO:0007669"/>
    <property type="project" value="UniProtKB-KW"/>
</dbReference>
<evidence type="ECO:0000256" key="1">
    <source>
        <dbReference type="ARBA" id="ARBA00007967"/>
    </source>
</evidence>
<dbReference type="GO" id="GO:0008168">
    <property type="term" value="F:methyltransferase activity"/>
    <property type="evidence" value="ECO:0007669"/>
    <property type="project" value="UniProtKB-KW"/>
</dbReference>
<keyword evidence="2" id="KW-0489">Methyltransferase</keyword>
<accession>A0A9R1XME3</accession>
<dbReference type="EMBL" id="NBSK02000003">
    <property type="protein sequence ID" value="KAJ0218259.1"/>
    <property type="molecule type" value="Genomic_DNA"/>
</dbReference>
<keyword evidence="3" id="KW-0808">Transferase</keyword>
<name>A0A9R1XME3_LACSA</name>
<evidence type="ECO:0000256" key="4">
    <source>
        <dbReference type="ARBA" id="ARBA00022723"/>
    </source>
</evidence>
<organism evidence="7 8">
    <name type="scientific">Lactuca sativa</name>
    <name type="common">Garden lettuce</name>
    <dbReference type="NCBI Taxonomy" id="4236"/>
    <lineage>
        <taxon>Eukaryota</taxon>
        <taxon>Viridiplantae</taxon>
        <taxon>Streptophyta</taxon>
        <taxon>Embryophyta</taxon>
        <taxon>Tracheophyta</taxon>
        <taxon>Spermatophyta</taxon>
        <taxon>Magnoliopsida</taxon>
        <taxon>eudicotyledons</taxon>
        <taxon>Gunneridae</taxon>
        <taxon>Pentapetalae</taxon>
        <taxon>asterids</taxon>
        <taxon>campanulids</taxon>
        <taxon>Asterales</taxon>
        <taxon>Asteraceae</taxon>
        <taxon>Cichorioideae</taxon>
        <taxon>Cichorieae</taxon>
        <taxon>Lactucinae</taxon>
        <taxon>Lactuca</taxon>
    </lineage>
</organism>
<protein>
    <submittedName>
        <fullName evidence="7">Uncharacterized protein</fullName>
    </submittedName>
</protein>
<evidence type="ECO:0000256" key="3">
    <source>
        <dbReference type="ARBA" id="ARBA00022679"/>
    </source>
</evidence>
<evidence type="ECO:0000256" key="2">
    <source>
        <dbReference type="ARBA" id="ARBA00022603"/>
    </source>
</evidence>
<reference evidence="7 8" key="1">
    <citation type="journal article" date="2017" name="Nat. Commun.">
        <title>Genome assembly with in vitro proximity ligation data and whole-genome triplication in lettuce.</title>
        <authorList>
            <person name="Reyes-Chin-Wo S."/>
            <person name="Wang Z."/>
            <person name="Yang X."/>
            <person name="Kozik A."/>
            <person name="Arikit S."/>
            <person name="Song C."/>
            <person name="Xia L."/>
            <person name="Froenicke L."/>
            <person name="Lavelle D.O."/>
            <person name="Truco M.J."/>
            <person name="Xia R."/>
            <person name="Zhu S."/>
            <person name="Xu C."/>
            <person name="Xu H."/>
            <person name="Xu X."/>
            <person name="Cox K."/>
            <person name="Korf I."/>
            <person name="Meyers B.C."/>
            <person name="Michelmore R.W."/>
        </authorList>
    </citation>
    <scope>NUCLEOTIDE SEQUENCE [LARGE SCALE GENOMIC DNA]</scope>
    <source>
        <strain evidence="8">cv. Salinas</strain>
        <tissue evidence="7">Seedlings</tissue>
    </source>
</reference>
<dbReference type="GO" id="GO:0046872">
    <property type="term" value="F:metal ion binding"/>
    <property type="evidence" value="ECO:0007669"/>
    <property type="project" value="UniProtKB-KW"/>
</dbReference>
<dbReference type="PANTHER" id="PTHR31009">
    <property type="entry name" value="S-ADENOSYL-L-METHIONINE:CARBOXYL METHYLTRANSFERASE FAMILY PROTEIN"/>
    <property type="match status" value="1"/>
</dbReference>
<evidence type="ECO:0000256" key="6">
    <source>
        <dbReference type="SAM" id="MobiDB-lite"/>
    </source>
</evidence>
<comment type="caution">
    <text evidence="7">The sequence shown here is derived from an EMBL/GenBank/DDBJ whole genome shotgun (WGS) entry which is preliminary data.</text>
</comment>
<evidence type="ECO:0000313" key="8">
    <source>
        <dbReference type="Proteomes" id="UP000235145"/>
    </source>
</evidence>
<dbReference type="Pfam" id="PF03492">
    <property type="entry name" value="Methyltransf_7"/>
    <property type="match status" value="1"/>
</dbReference>
<comment type="similarity">
    <text evidence="1">Belongs to the methyltransferase superfamily. Type-7 methyltransferase family.</text>
</comment>
<sequence>MDTPSPKEVKKEVEKEGSLLIDRFDVSEVTWDSSTNNNLIPPEECKESDTGGYNTTKGMRAVVEPLLVSHFGLSITKEVFLRYKKTIIKCISKEETKLINVTESMTTKA</sequence>
<feature type="region of interest" description="Disordered" evidence="6">
    <location>
        <begin position="33"/>
        <end position="52"/>
    </location>
</feature>
<dbReference type="InterPro" id="IPR042086">
    <property type="entry name" value="MeTrfase_capping"/>
</dbReference>
<proteinExistence type="inferred from homology"/>
<gene>
    <name evidence="7" type="ORF">LSAT_V11C300131060</name>
</gene>
<dbReference type="SUPFAM" id="SSF53335">
    <property type="entry name" value="S-adenosyl-L-methionine-dependent methyltransferases"/>
    <property type="match status" value="1"/>
</dbReference>
<dbReference type="AlphaFoldDB" id="A0A9R1XME3"/>
<keyword evidence="8" id="KW-1185">Reference proteome</keyword>
<dbReference type="Proteomes" id="UP000235145">
    <property type="component" value="Unassembled WGS sequence"/>
</dbReference>
<dbReference type="Gene3D" id="1.10.1200.270">
    <property type="entry name" value="Methyltransferase, alpha-helical capping domain"/>
    <property type="match status" value="1"/>
</dbReference>